<feature type="transmembrane region" description="Helical" evidence="1">
    <location>
        <begin position="100"/>
        <end position="125"/>
    </location>
</feature>
<evidence type="ECO:0000313" key="2">
    <source>
        <dbReference type="EMBL" id="MCF2651492.1"/>
    </source>
</evidence>
<keyword evidence="1" id="KW-1133">Transmembrane helix</keyword>
<evidence type="ECO:0008006" key="4">
    <source>
        <dbReference type="Google" id="ProtNLM"/>
    </source>
</evidence>
<dbReference type="RefSeq" id="WP_235322505.1">
    <property type="nucleotide sequence ID" value="NZ_JAFBIT010000001.1"/>
</dbReference>
<feature type="transmembrane region" description="Helical" evidence="1">
    <location>
        <begin position="7"/>
        <end position="24"/>
    </location>
</feature>
<dbReference type="Proteomes" id="UP001299220">
    <property type="component" value="Unassembled WGS sequence"/>
</dbReference>
<feature type="transmembrane region" description="Helical" evidence="1">
    <location>
        <begin position="76"/>
        <end position="93"/>
    </location>
</feature>
<name>A0ABS9CL06_9FIRM</name>
<evidence type="ECO:0000313" key="3">
    <source>
        <dbReference type="Proteomes" id="UP001299220"/>
    </source>
</evidence>
<keyword evidence="1" id="KW-0472">Membrane</keyword>
<protein>
    <recommendedName>
        <fullName evidence="4">Rod shape-determining protein MreD</fullName>
    </recommendedName>
</protein>
<keyword evidence="3" id="KW-1185">Reference proteome</keyword>
<feature type="transmembrane region" description="Helical" evidence="1">
    <location>
        <begin position="137"/>
        <end position="166"/>
    </location>
</feature>
<evidence type="ECO:0000256" key="1">
    <source>
        <dbReference type="SAM" id="Phobius"/>
    </source>
</evidence>
<gene>
    <name evidence="2" type="ORF">JQM67_02575</name>
</gene>
<organism evidence="2 3">
    <name type="scientific">Anaeromassilibacillus senegalensis</name>
    <dbReference type="NCBI Taxonomy" id="1673717"/>
    <lineage>
        <taxon>Bacteria</taxon>
        <taxon>Bacillati</taxon>
        <taxon>Bacillota</taxon>
        <taxon>Clostridia</taxon>
        <taxon>Eubacteriales</taxon>
        <taxon>Acutalibacteraceae</taxon>
        <taxon>Anaeromassilibacillus</taxon>
    </lineage>
</organism>
<reference evidence="2 3" key="1">
    <citation type="submission" date="2020-12" db="EMBL/GenBank/DDBJ databases">
        <title>Whole genome sequences of gut porcine anaerobes.</title>
        <authorList>
            <person name="Kubasova T."/>
            <person name="Jahodarova E."/>
            <person name="Rychlik I."/>
        </authorList>
    </citation>
    <scope>NUCLEOTIDE SEQUENCE [LARGE SCALE GENOMIC DNA]</scope>
    <source>
        <strain evidence="2 3">An867</strain>
    </source>
</reference>
<accession>A0ABS9CL06</accession>
<keyword evidence="1" id="KW-0812">Transmembrane</keyword>
<comment type="caution">
    <text evidence="2">The sequence shown here is derived from an EMBL/GenBank/DDBJ whole genome shotgun (WGS) entry which is preliminary data.</text>
</comment>
<sequence>MRTKTMRLAFCGVIAALSVVVLFLTGIVPVATIALPAVAGCLLIAVVAETNVRYGFAVYLVSSLFSALLTPDREAALLYIIFFGYYPVLYGLLTRIRSRALCWAAKLSVFNAAMVLEAVLAVLFLQIPVEEMLPFGWVSIPVMLLLLNAVFVLYDLSLNGLIVLYIRRLHPVVGKYLK</sequence>
<proteinExistence type="predicted"/>
<dbReference type="EMBL" id="JAFBIT010000001">
    <property type="protein sequence ID" value="MCF2651492.1"/>
    <property type="molecule type" value="Genomic_DNA"/>
</dbReference>